<feature type="transmembrane region" description="Helical" evidence="1">
    <location>
        <begin position="83"/>
        <end position="106"/>
    </location>
</feature>
<gene>
    <name evidence="3" type="ORF">GCM10022280_10900</name>
</gene>
<protein>
    <recommendedName>
        <fullName evidence="2">DUF2062 domain-containing protein</fullName>
    </recommendedName>
</protein>
<feature type="transmembrane region" description="Helical" evidence="1">
    <location>
        <begin position="52"/>
        <end position="77"/>
    </location>
</feature>
<dbReference type="PANTHER" id="PTHR40547:SF1">
    <property type="entry name" value="SLL0298 PROTEIN"/>
    <property type="match status" value="1"/>
</dbReference>
<reference evidence="4" key="1">
    <citation type="journal article" date="2019" name="Int. J. Syst. Evol. Microbiol.">
        <title>The Global Catalogue of Microorganisms (GCM) 10K type strain sequencing project: providing services to taxonomists for standard genome sequencing and annotation.</title>
        <authorList>
            <consortium name="The Broad Institute Genomics Platform"/>
            <consortium name="The Broad Institute Genome Sequencing Center for Infectious Disease"/>
            <person name="Wu L."/>
            <person name="Ma J."/>
        </authorList>
    </citation>
    <scope>NUCLEOTIDE SEQUENCE [LARGE SCALE GENOMIC DNA]</scope>
    <source>
        <strain evidence="4">JCM 17563</strain>
    </source>
</reference>
<comment type="caution">
    <text evidence="3">The sequence shown here is derived from an EMBL/GenBank/DDBJ whole genome shotgun (WGS) entry which is preliminary data.</text>
</comment>
<evidence type="ECO:0000313" key="3">
    <source>
        <dbReference type="EMBL" id="GAA4014294.1"/>
    </source>
</evidence>
<dbReference type="InterPro" id="IPR018639">
    <property type="entry name" value="DUF2062"/>
</dbReference>
<evidence type="ECO:0000259" key="2">
    <source>
        <dbReference type="Pfam" id="PF09835"/>
    </source>
</evidence>
<dbReference type="RefSeq" id="WP_344706362.1">
    <property type="nucleotide sequence ID" value="NZ_BAABBQ010000001.1"/>
</dbReference>
<keyword evidence="1" id="KW-0812">Transmembrane</keyword>
<evidence type="ECO:0000313" key="4">
    <source>
        <dbReference type="Proteomes" id="UP001500235"/>
    </source>
</evidence>
<sequence>MTSRPGFFQRLADKATPSREEVLDSPWLKPFGKRVRQSDLWRFTRRSVPRGVFAGLFVGIFLMIPGLQIVGAAMLSIPLRANIPIAAAMTFLSNPATTPFFLIAAIALGNKLGFHADLAAFEALYSSGAGVSRWLDWLLSDAAPALITGLFLIAAVCSFVGYGVSIVVWRWWVSRKWRRRVHSNLFRRHS</sequence>
<proteinExistence type="predicted"/>
<dbReference type="Pfam" id="PF09835">
    <property type="entry name" value="DUF2062"/>
    <property type="match status" value="1"/>
</dbReference>
<keyword evidence="1" id="KW-1133">Transmembrane helix</keyword>
<evidence type="ECO:0000256" key="1">
    <source>
        <dbReference type="SAM" id="Phobius"/>
    </source>
</evidence>
<dbReference type="PANTHER" id="PTHR40547">
    <property type="entry name" value="SLL0298 PROTEIN"/>
    <property type="match status" value="1"/>
</dbReference>
<name>A0ABP7SPB2_9SPHN</name>
<keyword evidence="4" id="KW-1185">Reference proteome</keyword>
<feature type="transmembrane region" description="Helical" evidence="1">
    <location>
        <begin position="118"/>
        <end position="135"/>
    </location>
</feature>
<organism evidence="3 4">
    <name type="scientific">Sphingomonas swuensis</name>
    <dbReference type="NCBI Taxonomy" id="977800"/>
    <lineage>
        <taxon>Bacteria</taxon>
        <taxon>Pseudomonadati</taxon>
        <taxon>Pseudomonadota</taxon>
        <taxon>Alphaproteobacteria</taxon>
        <taxon>Sphingomonadales</taxon>
        <taxon>Sphingomonadaceae</taxon>
        <taxon>Sphingomonas</taxon>
    </lineage>
</organism>
<dbReference type="Proteomes" id="UP001500235">
    <property type="component" value="Unassembled WGS sequence"/>
</dbReference>
<feature type="transmembrane region" description="Helical" evidence="1">
    <location>
        <begin position="147"/>
        <end position="172"/>
    </location>
</feature>
<accession>A0ABP7SPB2</accession>
<feature type="domain" description="DUF2062" evidence="2">
    <location>
        <begin position="29"/>
        <end position="178"/>
    </location>
</feature>
<dbReference type="EMBL" id="BAABBQ010000001">
    <property type="protein sequence ID" value="GAA4014294.1"/>
    <property type="molecule type" value="Genomic_DNA"/>
</dbReference>
<keyword evidence="1" id="KW-0472">Membrane</keyword>